<evidence type="ECO:0000313" key="2">
    <source>
        <dbReference type="EMBL" id="CAD8080144.1"/>
    </source>
</evidence>
<evidence type="ECO:0000256" key="1">
    <source>
        <dbReference type="SAM" id="Phobius"/>
    </source>
</evidence>
<keyword evidence="1" id="KW-0472">Membrane</keyword>
<gene>
    <name evidence="2" type="ORF">PSON_ATCC_30995.1.T0400090</name>
</gene>
<feature type="transmembrane region" description="Helical" evidence="1">
    <location>
        <begin position="179"/>
        <end position="204"/>
    </location>
</feature>
<feature type="transmembrane region" description="Helical" evidence="1">
    <location>
        <begin position="33"/>
        <end position="55"/>
    </location>
</feature>
<keyword evidence="1" id="KW-0812">Transmembrane</keyword>
<evidence type="ECO:0008006" key="4">
    <source>
        <dbReference type="Google" id="ProtNLM"/>
    </source>
</evidence>
<feature type="transmembrane region" description="Helical" evidence="1">
    <location>
        <begin position="138"/>
        <end position="158"/>
    </location>
</feature>
<feature type="transmembrane region" description="Helical" evidence="1">
    <location>
        <begin position="75"/>
        <end position="92"/>
    </location>
</feature>
<name>A0A8S1MYP8_9CILI</name>
<dbReference type="OrthoDB" id="302915at2759"/>
<dbReference type="EMBL" id="CAJJDN010000040">
    <property type="protein sequence ID" value="CAD8080144.1"/>
    <property type="molecule type" value="Genomic_DNA"/>
</dbReference>
<dbReference type="AlphaFoldDB" id="A0A8S1MYP8"/>
<protein>
    <recommendedName>
        <fullName evidence="4">Peptidase S54 rhomboid domain-containing protein</fullName>
    </recommendedName>
</protein>
<comment type="caution">
    <text evidence="2">The sequence shown here is derived from an EMBL/GenBank/DDBJ whole genome shotgun (WGS) entry which is preliminary data.</text>
</comment>
<keyword evidence="3" id="KW-1185">Reference proteome</keyword>
<sequence>MNPQQLDNNVHKQPGFISFLKIWWYSHYFGTKIILIISAIFGFIDIFTHFAFNIFSNSPDQTMPFQIQRLIFAPFIHYYNLDLILAIICINNKFKDFEIKLGTVAFIITITSLGFITQSLCLLLQFIFSYIYNPFYQVPAYSLWNYGIFFIIQECLVLPNGQSQFLIFPLQLKNKYYPLIFVALFTLIQQSLTFISSSLIAILYNILLDIFSLQLATIEKLEKTIIFKWFIERIDFRRVSNYQDQLEPSVDSRELPYVETPPAKLTAEGSAPFPPSLVLSELQQQLSNEIHERVVDQEEQKQKELQNEEQDL</sequence>
<proteinExistence type="predicted"/>
<accession>A0A8S1MYP8</accession>
<reference evidence="2" key="1">
    <citation type="submission" date="2021-01" db="EMBL/GenBank/DDBJ databases">
        <authorList>
            <consortium name="Genoscope - CEA"/>
            <person name="William W."/>
        </authorList>
    </citation>
    <scope>NUCLEOTIDE SEQUENCE</scope>
</reference>
<evidence type="ECO:0000313" key="3">
    <source>
        <dbReference type="Proteomes" id="UP000692954"/>
    </source>
</evidence>
<keyword evidence="1" id="KW-1133">Transmembrane helix</keyword>
<feature type="transmembrane region" description="Helical" evidence="1">
    <location>
        <begin position="104"/>
        <end position="132"/>
    </location>
</feature>
<dbReference type="Proteomes" id="UP000692954">
    <property type="component" value="Unassembled WGS sequence"/>
</dbReference>
<organism evidence="2 3">
    <name type="scientific">Paramecium sonneborni</name>
    <dbReference type="NCBI Taxonomy" id="65129"/>
    <lineage>
        <taxon>Eukaryota</taxon>
        <taxon>Sar</taxon>
        <taxon>Alveolata</taxon>
        <taxon>Ciliophora</taxon>
        <taxon>Intramacronucleata</taxon>
        <taxon>Oligohymenophorea</taxon>
        <taxon>Peniculida</taxon>
        <taxon>Parameciidae</taxon>
        <taxon>Paramecium</taxon>
    </lineage>
</organism>